<organism evidence="4 5">
    <name type="scientific">Paenibacillus nuruki</name>
    <dbReference type="NCBI Taxonomy" id="1886670"/>
    <lineage>
        <taxon>Bacteria</taxon>
        <taxon>Bacillati</taxon>
        <taxon>Bacillota</taxon>
        <taxon>Bacilli</taxon>
        <taxon>Bacillales</taxon>
        <taxon>Paenibacillaceae</taxon>
        <taxon>Paenibacillus</taxon>
    </lineage>
</organism>
<dbReference type="Gene3D" id="1.20.144.10">
    <property type="entry name" value="Phosphatidic acid phosphatase type 2/haloperoxidase"/>
    <property type="match status" value="1"/>
</dbReference>
<dbReference type="InterPro" id="IPR001011">
    <property type="entry name" value="Acid_Pase_classA_bac"/>
</dbReference>
<dbReference type="NCBIfam" id="TIGR02601">
    <property type="entry name" value="autotrns_rpt"/>
    <property type="match status" value="1"/>
</dbReference>
<sequence length="592" mass="63883">MKLSKFKMLGLSLTLSVLAGTVGGHSSYAAEAKDALTPVKPESGYFVDHYKNNTKDNMSATSNPAIGVLSGFEKLWTPGATWDSGTAVNAKILDQNIQMVIDIAKKRTASQAQAAYLDDRRNQSYSVIEGLGSLTDVYRKDAGATTTITDVPADATTQKYDDGGNNAGDPNSSLGSVVSLVNKLRGDYSSTNPAKSFFNYKRPFRWDSPAIVIPTLVPQIKSDPTSDGGFPSGHTNAAYLSAFAMAYAMPERYQELLTRASELGNNRIVAGMHSPFDVMGGRVMATALSAAILNDPANKELKKQAYQQAQKVLMTQTGTAPDRFSDYKANKKMYTERLTYQFPQVYAKNQPISVPKGAEVLLETRQPYLSDNQRRAVLATTGIPSGYPVLDDAEGWGRLNLFAAADGYGSFMSNVTVTMDAYKGGFNQEDHWRNAIAGKGGLIKKGTGTLYLEGKNTFSGNTMVMQGTLEGTTATAFGRGNVTNQGGTLAEQTAGMWMIDGDFKQTPKGTLELNIGSKADLLKIKGKASYNGKLQLNFTNNYMPANGMKIVINKKSVQHGQFSSMTTTGLPKGYSVKAIYSNTSVKLKVSKK</sequence>
<dbReference type="SMART" id="SM00014">
    <property type="entry name" value="acidPPc"/>
    <property type="match status" value="1"/>
</dbReference>
<dbReference type="InterPro" id="IPR011050">
    <property type="entry name" value="Pectin_lyase_fold/virulence"/>
</dbReference>
<dbReference type="Pfam" id="PF12951">
    <property type="entry name" value="PATR"/>
    <property type="match status" value="1"/>
</dbReference>
<dbReference type="AlphaFoldDB" id="A0A1E3L3U1"/>
<evidence type="ECO:0000256" key="1">
    <source>
        <dbReference type="ARBA" id="ARBA00022729"/>
    </source>
</evidence>
<name>A0A1E3L3U1_9BACL</name>
<proteinExistence type="predicted"/>
<protein>
    <submittedName>
        <fullName evidence="4">Acid phosphatase</fullName>
        <ecNumber evidence="4">3.1.3.2</ecNumber>
    </submittedName>
</protein>
<accession>A0A1E3L3U1</accession>
<dbReference type="InterPro" id="IPR000326">
    <property type="entry name" value="PAP2/HPO"/>
</dbReference>
<dbReference type="CDD" id="cd03397">
    <property type="entry name" value="PAP2_acid_phosphatase"/>
    <property type="match status" value="1"/>
</dbReference>
<dbReference type="GO" id="GO:0003993">
    <property type="term" value="F:acid phosphatase activity"/>
    <property type="evidence" value="ECO:0007669"/>
    <property type="project" value="UniProtKB-EC"/>
</dbReference>
<evidence type="ECO:0000259" key="3">
    <source>
        <dbReference type="SMART" id="SM00014"/>
    </source>
</evidence>
<dbReference type="SUPFAM" id="SSF48317">
    <property type="entry name" value="Acid phosphatase/Vanadium-dependent haloperoxidase"/>
    <property type="match status" value="1"/>
</dbReference>
<evidence type="ECO:0000313" key="4">
    <source>
        <dbReference type="EMBL" id="ODP28482.1"/>
    </source>
</evidence>
<feature type="signal peptide" evidence="2">
    <location>
        <begin position="1"/>
        <end position="19"/>
    </location>
</feature>
<keyword evidence="1 2" id="KW-0732">Signal</keyword>
<reference evidence="4 5" key="1">
    <citation type="submission" date="2016-08" db="EMBL/GenBank/DDBJ databases">
        <title>Genome sequencing of Paenibacillus sp. TI45-13ar, isolated from Korean traditional nuruk.</title>
        <authorList>
            <person name="Kim S.-J."/>
        </authorList>
    </citation>
    <scope>NUCLEOTIDE SEQUENCE [LARGE SCALE GENOMIC DNA]</scope>
    <source>
        <strain evidence="4 5">TI45-13ar</strain>
    </source>
</reference>
<dbReference type="Proteomes" id="UP000094578">
    <property type="component" value="Unassembled WGS sequence"/>
</dbReference>
<dbReference type="Pfam" id="PF01569">
    <property type="entry name" value="PAP2"/>
    <property type="match status" value="1"/>
</dbReference>
<keyword evidence="5" id="KW-1185">Reference proteome</keyword>
<dbReference type="STRING" id="1886670.PTI45_02124"/>
<dbReference type="GO" id="GO:0030288">
    <property type="term" value="C:outer membrane-bounded periplasmic space"/>
    <property type="evidence" value="ECO:0007669"/>
    <property type="project" value="InterPro"/>
</dbReference>
<dbReference type="SUPFAM" id="SSF51126">
    <property type="entry name" value="Pectin lyase-like"/>
    <property type="match status" value="1"/>
</dbReference>
<dbReference type="EMBL" id="MDER01000037">
    <property type="protein sequence ID" value="ODP28482.1"/>
    <property type="molecule type" value="Genomic_DNA"/>
</dbReference>
<keyword evidence="4" id="KW-0378">Hydrolase</keyword>
<dbReference type="InterPro" id="IPR036938">
    <property type="entry name" value="PAP2/HPO_sf"/>
</dbReference>
<dbReference type="PATRIC" id="fig|1886670.3.peg.2162"/>
<dbReference type="RefSeq" id="WP_069327552.1">
    <property type="nucleotide sequence ID" value="NZ_MDER01000037.1"/>
</dbReference>
<comment type="caution">
    <text evidence="4">The sequence shown here is derived from an EMBL/GenBank/DDBJ whole genome shotgun (WGS) entry which is preliminary data.</text>
</comment>
<evidence type="ECO:0000256" key="2">
    <source>
        <dbReference type="SAM" id="SignalP"/>
    </source>
</evidence>
<dbReference type="InterPro" id="IPR013425">
    <property type="entry name" value="Autotrns_rpt"/>
</dbReference>
<dbReference type="EC" id="3.1.3.2" evidence="4"/>
<gene>
    <name evidence="4" type="primary">phoN</name>
    <name evidence="4" type="ORF">PTI45_02124</name>
</gene>
<feature type="chain" id="PRO_5038662832" evidence="2">
    <location>
        <begin position="20"/>
        <end position="592"/>
    </location>
</feature>
<feature type="domain" description="Phosphatidic acid phosphatase type 2/haloperoxidase" evidence="3">
    <location>
        <begin position="178"/>
        <end position="293"/>
    </location>
</feature>
<evidence type="ECO:0000313" key="5">
    <source>
        <dbReference type="Proteomes" id="UP000094578"/>
    </source>
</evidence>